<keyword evidence="5" id="KW-1185">Reference proteome</keyword>
<dbReference type="EMBL" id="MVHJ01000025">
    <property type="protein sequence ID" value="ORA02747.1"/>
    <property type="molecule type" value="Genomic_DNA"/>
</dbReference>
<feature type="region of interest" description="Disordered" evidence="2">
    <location>
        <begin position="1"/>
        <end position="38"/>
    </location>
</feature>
<comment type="similarity">
    <text evidence="1">Belongs to the UPF0337 (CsbD) family.</text>
</comment>
<evidence type="ECO:0000313" key="5">
    <source>
        <dbReference type="Proteomes" id="UP000192366"/>
    </source>
</evidence>
<dbReference type="Gene3D" id="1.10.1470.10">
    <property type="entry name" value="YjbJ"/>
    <property type="match status" value="1"/>
</dbReference>
<proteinExistence type="inferred from homology"/>
<protein>
    <submittedName>
        <fullName evidence="4">CsbD family protein</fullName>
    </submittedName>
</protein>
<dbReference type="OrthoDB" id="2143260at2"/>
<feature type="domain" description="CsbD-like" evidence="3">
    <location>
        <begin position="5"/>
        <end position="57"/>
    </location>
</feature>
<name>A0A1W9YS06_MYCBA</name>
<sequence>MGIADNAKNKAEDLKGQAKEKVGSATGDSSLESEGQVDQAVAAVKDHLTNAADKVKDGVEAVKDKLTGK</sequence>
<dbReference type="RefSeq" id="WP_083061112.1">
    <property type="nucleotide sequence ID" value="NZ_CALUAE010000025.1"/>
</dbReference>
<evidence type="ECO:0000259" key="3">
    <source>
        <dbReference type="Pfam" id="PF05532"/>
    </source>
</evidence>
<evidence type="ECO:0000313" key="4">
    <source>
        <dbReference type="EMBL" id="ORA02747.1"/>
    </source>
</evidence>
<accession>A0A1W9YS06</accession>
<evidence type="ECO:0000256" key="2">
    <source>
        <dbReference type="SAM" id="MobiDB-lite"/>
    </source>
</evidence>
<reference evidence="4 5" key="1">
    <citation type="submission" date="2017-02" db="EMBL/GenBank/DDBJ databases">
        <title>The new phylogeny of genus Mycobacterium.</title>
        <authorList>
            <person name="Tortoli E."/>
            <person name="Trovato A."/>
            <person name="Cirillo D.M."/>
        </authorList>
    </citation>
    <scope>NUCLEOTIDE SEQUENCE [LARGE SCALE GENOMIC DNA]</scope>
    <source>
        <strain evidence="4 5">DSM 45578</strain>
    </source>
</reference>
<organism evidence="4 5">
    <name type="scientific">Mycolicibacterium bacteremicum</name>
    <name type="common">Mycobacterium bacteremicum</name>
    <dbReference type="NCBI Taxonomy" id="564198"/>
    <lineage>
        <taxon>Bacteria</taxon>
        <taxon>Bacillati</taxon>
        <taxon>Actinomycetota</taxon>
        <taxon>Actinomycetes</taxon>
        <taxon>Mycobacteriales</taxon>
        <taxon>Mycobacteriaceae</taxon>
        <taxon>Mycolicibacterium</taxon>
    </lineage>
</organism>
<feature type="compositionally biased region" description="Basic and acidic residues" evidence="2">
    <location>
        <begin position="7"/>
        <end position="22"/>
    </location>
</feature>
<dbReference type="AlphaFoldDB" id="A0A1W9YS06"/>
<dbReference type="InterPro" id="IPR008462">
    <property type="entry name" value="CsbD"/>
</dbReference>
<gene>
    <name evidence="4" type="ORF">BST17_22345</name>
</gene>
<dbReference type="Pfam" id="PF05532">
    <property type="entry name" value="CsbD"/>
    <property type="match status" value="1"/>
</dbReference>
<evidence type="ECO:0000256" key="1">
    <source>
        <dbReference type="ARBA" id="ARBA00009129"/>
    </source>
</evidence>
<dbReference type="SUPFAM" id="SSF69047">
    <property type="entry name" value="Hypothetical protein YjbJ"/>
    <property type="match status" value="1"/>
</dbReference>
<dbReference type="STRING" id="564198.BST17_22345"/>
<comment type="caution">
    <text evidence="4">The sequence shown here is derived from an EMBL/GenBank/DDBJ whole genome shotgun (WGS) entry which is preliminary data.</text>
</comment>
<dbReference type="Proteomes" id="UP000192366">
    <property type="component" value="Unassembled WGS sequence"/>
</dbReference>
<dbReference type="InterPro" id="IPR036629">
    <property type="entry name" value="YjbJ_sf"/>
</dbReference>